<name>A0A182QTP3_9DIPT</name>
<keyword evidence="3" id="KW-1185">Reference proteome</keyword>
<dbReference type="Proteomes" id="UP000075886">
    <property type="component" value="Unassembled WGS sequence"/>
</dbReference>
<dbReference type="AlphaFoldDB" id="A0A182QTP3"/>
<accession>A0A182QTP3</accession>
<feature type="domain" description="DUF7041" evidence="1">
    <location>
        <begin position="38"/>
        <end position="110"/>
    </location>
</feature>
<sequence length="264" mass="26951">MPQNVTTPAPFHYVSPHAAPFPPMPSNQVETEIGSVKLPPFWTNSPTSRFIQAEAQFGNTGTRLDKTKYGHLLTAMPPDALEKEIDIVQKPPTSNRYVFLKTTLLELLSATGAVIVVPSSPRADATSRGSALARTSATPGAFAALVAGASSQTCAALGAGAASTDGAATGAGTASIATTVRSSSPTSYDDGMSICTSVMDDQRYLAAPAAASLAIAASSPLLLQSNNASPLTALQQFIASDKAGASAASSSADSTARINHQSLQ</sequence>
<reference evidence="3" key="1">
    <citation type="submission" date="2014-01" db="EMBL/GenBank/DDBJ databases">
        <title>The Genome Sequence of Anopheles farauti FAR1 (V2).</title>
        <authorList>
            <consortium name="The Broad Institute Genomics Platform"/>
            <person name="Neafsey D.E."/>
            <person name="Besansky N."/>
            <person name="Howell P."/>
            <person name="Walton C."/>
            <person name="Young S.K."/>
            <person name="Zeng Q."/>
            <person name="Gargeya S."/>
            <person name="Fitzgerald M."/>
            <person name="Haas B."/>
            <person name="Abouelleil A."/>
            <person name="Allen A.W."/>
            <person name="Alvarado L."/>
            <person name="Arachchi H.M."/>
            <person name="Berlin A.M."/>
            <person name="Chapman S.B."/>
            <person name="Gainer-Dewar J."/>
            <person name="Goldberg J."/>
            <person name="Griggs A."/>
            <person name="Gujja S."/>
            <person name="Hansen M."/>
            <person name="Howarth C."/>
            <person name="Imamovic A."/>
            <person name="Ireland A."/>
            <person name="Larimer J."/>
            <person name="McCowan C."/>
            <person name="Murphy C."/>
            <person name="Pearson M."/>
            <person name="Poon T.W."/>
            <person name="Priest M."/>
            <person name="Roberts A."/>
            <person name="Saif S."/>
            <person name="Shea T."/>
            <person name="Sisk P."/>
            <person name="Sykes S."/>
            <person name="Wortman J."/>
            <person name="Nusbaum C."/>
            <person name="Birren B."/>
        </authorList>
    </citation>
    <scope>NUCLEOTIDE SEQUENCE [LARGE SCALE GENOMIC DNA]</scope>
    <source>
        <strain evidence="3">FAR1</strain>
    </source>
</reference>
<dbReference type="PANTHER" id="PTHR33327:SF3">
    <property type="entry name" value="RNA-DIRECTED DNA POLYMERASE"/>
    <property type="match status" value="1"/>
</dbReference>
<dbReference type="InterPro" id="IPR055469">
    <property type="entry name" value="DUF7041"/>
</dbReference>
<protein>
    <recommendedName>
        <fullName evidence="1">DUF7041 domain-containing protein</fullName>
    </recommendedName>
</protein>
<evidence type="ECO:0000313" key="2">
    <source>
        <dbReference type="EnsemblMetazoa" id="AFAF016642-PA"/>
    </source>
</evidence>
<dbReference type="PANTHER" id="PTHR33327">
    <property type="entry name" value="ENDONUCLEASE"/>
    <property type="match status" value="1"/>
</dbReference>
<proteinExistence type="predicted"/>
<dbReference type="VEuPathDB" id="VectorBase:AFAF016642"/>
<dbReference type="EMBL" id="AXCN02001933">
    <property type="status" value="NOT_ANNOTATED_CDS"/>
    <property type="molecule type" value="Genomic_DNA"/>
</dbReference>
<dbReference type="STRING" id="69004.A0A182QTP3"/>
<dbReference type="Pfam" id="PF23055">
    <property type="entry name" value="DUF7041"/>
    <property type="match status" value="1"/>
</dbReference>
<reference evidence="2" key="2">
    <citation type="submission" date="2020-05" db="UniProtKB">
        <authorList>
            <consortium name="EnsemblMetazoa"/>
        </authorList>
    </citation>
    <scope>IDENTIFICATION</scope>
    <source>
        <strain evidence="2">FAR1</strain>
    </source>
</reference>
<evidence type="ECO:0000313" key="3">
    <source>
        <dbReference type="Proteomes" id="UP000075886"/>
    </source>
</evidence>
<organism evidence="2 3">
    <name type="scientific">Anopheles farauti</name>
    <dbReference type="NCBI Taxonomy" id="69004"/>
    <lineage>
        <taxon>Eukaryota</taxon>
        <taxon>Metazoa</taxon>
        <taxon>Ecdysozoa</taxon>
        <taxon>Arthropoda</taxon>
        <taxon>Hexapoda</taxon>
        <taxon>Insecta</taxon>
        <taxon>Pterygota</taxon>
        <taxon>Neoptera</taxon>
        <taxon>Endopterygota</taxon>
        <taxon>Diptera</taxon>
        <taxon>Nematocera</taxon>
        <taxon>Culicoidea</taxon>
        <taxon>Culicidae</taxon>
        <taxon>Anophelinae</taxon>
        <taxon>Anopheles</taxon>
    </lineage>
</organism>
<dbReference type="EnsemblMetazoa" id="AFAF016642-RA">
    <property type="protein sequence ID" value="AFAF016642-PA"/>
    <property type="gene ID" value="AFAF016642"/>
</dbReference>
<evidence type="ECO:0000259" key="1">
    <source>
        <dbReference type="Pfam" id="PF23055"/>
    </source>
</evidence>